<feature type="transmembrane region" description="Helical" evidence="1">
    <location>
        <begin position="158"/>
        <end position="175"/>
    </location>
</feature>
<keyword evidence="1" id="KW-0472">Membrane</keyword>
<dbReference type="EMBL" id="CP137640">
    <property type="protein sequence ID" value="WVX81896.1"/>
    <property type="molecule type" value="Genomic_DNA"/>
</dbReference>
<evidence type="ECO:0000313" key="3">
    <source>
        <dbReference type="EMBL" id="WVX81896.1"/>
    </source>
</evidence>
<dbReference type="Pfam" id="PF02517">
    <property type="entry name" value="Rce1-like"/>
    <property type="match status" value="1"/>
</dbReference>
<gene>
    <name evidence="3" type="ORF">R4Z09_02350</name>
</gene>
<keyword evidence="4" id="KW-1185">Reference proteome</keyword>
<evidence type="ECO:0000256" key="1">
    <source>
        <dbReference type="SAM" id="Phobius"/>
    </source>
</evidence>
<reference evidence="3 4" key="1">
    <citation type="submission" date="2023-10" db="EMBL/GenBank/DDBJ databases">
        <title>Niallia locisalis sp.nov. isolated from a salt pond sample.</title>
        <authorList>
            <person name="Li X.-J."/>
            <person name="Dong L."/>
        </authorList>
    </citation>
    <scope>NUCLEOTIDE SEQUENCE [LARGE SCALE GENOMIC DNA]</scope>
    <source>
        <strain evidence="3 4">DSM 29761</strain>
    </source>
</reference>
<feature type="transmembrane region" description="Helical" evidence="1">
    <location>
        <begin position="127"/>
        <end position="146"/>
    </location>
</feature>
<keyword evidence="1" id="KW-0812">Transmembrane</keyword>
<feature type="transmembrane region" description="Helical" evidence="1">
    <location>
        <begin position="45"/>
        <end position="64"/>
    </location>
</feature>
<protein>
    <submittedName>
        <fullName evidence="3">Type II CAAX endopeptidase family protein</fullName>
    </submittedName>
</protein>
<organism evidence="3 4">
    <name type="scientific">Niallia oryzisoli</name>
    <dbReference type="NCBI Taxonomy" id="1737571"/>
    <lineage>
        <taxon>Bacteria</taxon>
        <taxon>Bacillati</taxon>
        <taxon>Bacillota</taxon>
        <taxon>Bacilli</taxon>
        <taxon>Bacillales</taxon>
        <taxon>Bacillaceae</taxon>
        <taxon>Niallia</taxon>
    </lineage>
</organism>
<feature type="transmembrane region" description="Helical" evidence="1">
    <location>
        <begin position="7"/>
        <end position="33"/>
    </location>
</feature>
<feature type="transmembrane region" description="Helical" evidence="1">
    <location>
        <begin position="84"/>
        <end position="107"/>
    </location>
</feature>
<dbReference type="InterPro" id="IPR052710">
    <property type="entry name" value="CAAX_protease"/>
</dbReference>
<sequence length="228" mass="25820">MKKEYWFILIAYIAMQLSSLVGVPLLIYIGGLFGKSYHEMAELSVSLWIVISFSLTFIISLILLRKEWIKPVRSEKALLPRESIYWAVGGIFLAFFAQIAAANIEYWLGIEMGSENTEQIVNLIKTAPIVILVTSILGPILEEIVFRKILFGALYKRLNFFLAGLISSLVFSLAHGEPEHILLYAAMGFTFAFLYVKTNRILVPIFAHVSMNTIVVLMQLNQDLIQQL</sequence>
<dbReference type="InterPro" id="IPR003675">
    <property type="entry name" value="Rce1/LyrA-like_dom"/>
</dbReference>
<dbReference type="PANTHER" id="PTHR36435:SF6">
    <property type="entry name" value="ABORTIVE INFECTION PROTEIN"/>
    <property type="match status" value="1"/>
</dbReference>
<dbReference type="RefSeq" id="WP_338450804.1">
    <property type="nucleotide sequence ID" value="NZ_CP137640.1"/>
</dbReference>
<name>A0ABZ2CDR8_9BACI</name>
<feature type="domain" description="CAAX prenyl protease 2/Lysostaphin resistance protein A-like" evidence="2">
    <location>
        <begin position="128"/>
        <end position="214"/>
    </location>
</feature>
<dbReference type="PANTHER" id="PTHR36435">
    <property type="entry name" value="SLR1288 PROTEIN"/>
    <property type="match status" value="1"/>
</dbReference>
<accession>A0ABZ2CDR8</accession>
<evidence type="ECO:0000259" key="2">
    <source>
        <dbReference type="Pfam" id="PF02517"/>
    </source>
</evidence>
<keyword evidence="1" id="KW-1133">Transmembrane helix</keyword>
<evidence type="ECO:0000313" key="4">
    <source>
        <dbReference type="Proteomes" id="UP001357223"/>
    </source>
</evidence>
<proteinExistence type="predicted"/>
<dbReference type="Proteomes" id="UP001357223">
    <property type="component" value="Chromosome"/>
</dbReference>
<feature type="transmembrane region" description="Helical" evidence="1">
    <location>
        <begin position="181"/>
        <end position="196"/>
    </location>
</feature>